<dbReference type="RefSeq" id="WP_020582029.1">
    <property type="nucleotide sequence ID" value="NZ_JOJP01000001.1"/>
</dbReference>
<dbReference type="InterPro" id="IPR050638">
    <property type="entry name" value="AA-Vitamin_Transporters"/>
</dbReference>
<evidence type="ECO:0000313" key="8">
    <source>
        <dbReference type="EMBL" id="KEI69539.1"/>
    </source>
</evidence>
<evidence type="ECO:0000256" key="2">
    <source>
        <dbReference type="ARBA" id="ARBA00007362"/>
    </source>
</evidence>
<feature type="transmembrane region" description="Helical" evidence="6">
    <location>
        <begin position="63"/>
        <end position="81"/>
    </location>
</feature>
<dbReference type="InterPro" id="IPR000620">
    <property type="entry name" value="EamA_dom"/>
</dbReference>
<dbReference type="eggNOG" id="COG0697">
    <property type="taxonomic scope" value="Bacteria"/>
</dbReference>
<organism evidence="8 9">
    <name type="scientific">Endozoicomonas elysicola</name>
    <dbReference type="NCBI Taxonomy" id="305900"/>
    <lineage>
        <taxon>Bacteria</taxon>
        <taxon>Pseudomonadati</taxon>
        <taxon>Pseudomonadota</taxon>
        <taxon>Gammaproteobacteria</taxon>
        <taxon>Oceanospirillales</taxon>
        <taxon>Endozoicomonadaceae</taxon>
        <taxon>Endozoicomonas</taxon>
    </lineage>
</organism>
<feature type="transmembrane region" description="Helical" evidence="6">
    <location>
        <begin position="179"/>
        <end position="200"/>
    </location>
</feature>
<evidence type="ECO:0000256" key="4">
    <source>
        <dbReference type="ARBA" id="ARBA00022989"/>
    </source>
</evidence>
<evidence type="ECO:0000256" key="1">
    <source>
        <dbReference type="ARBA" id="ARBA00004141"/>
    </source>
</evidence>
<keyword evidence="3 6" id="KW-0812">Transmembrane</keyword>
<feature type="domain" description="EamA" evidence="7">
    <location>
        <begin position="4"/>
        <end position="135"/>
    </location>
</feature>
<feature type="transmembrane region" description="Helical" evidence="6">
    <location>
        <begin position="244"/>
        <end position="261"/>
    </location>
</feature>
<protein>
    <recommendedName>
        <fullName evidence="7">EamA domain-containing protein</fullName>
    </recommendedName>
</protein>
<proteinExistence type="inferred from homology"/>
<dbReference type="Pfam" id="PF00892">
    <property type="entry name" value="EamA"/>
    <property type="match status" value="2"/>
</dbReference>
<evidence type="ECO:0000256" key="5">
    <source>
        <dbReference type="ARBA" id="ARBA00023136"/>
    </source>
</evidence>
<feature type="transmembrane region" description="Helical" evidence="6">
    <location>
        <begin position="267"/>
        <end position="289"/>
    </location>
</feature>
<reference evidence="8 9" key="1">
    <citation type="submission" date="2014-06" db="EMBL/GenBank/DDBJ databases">
        <title>Whole Genome Sequences of Three Symbiotic Endozoicomonas Bacteria.</title>
        <authorList>
            <person name="Neave M.J."/>
            <person name="Apprill A."/>
            <person name="Voolstra C.R."/>
        </authorList>
    </citation>
    <scope>NUCLEOTIDE SEQUENCE [LARGE SCALE GENOMIC DNA]</scope>
    <source>
        <strain evidence="8 9">DSM 22380</strain>
    </source>
</reference>
<dbReference type="PANTHER" id="PTHR32322">
    <property type="entry name" value="INNER MEMBRANE TRANSPORTER"/>
    <property type="match status" value="1"/>
</dbReference>
<gene>
    <name evidence="8" type="ORF">GV64_01215</name>
</gene>
<feature type="transmembrane region" description="Helical" evidence="6">
    <location>
        <begin position="118"/>
        <end position="136"/>
    </location>
</feature>
<evidence type="ECO:0000256" key="6">
    <source>
        <dbReference type="SAM" id="Phobius"/>
    </source>
</evidence>
<comment type="similarity">
    <text evidence="2">Belongs to the EamA transporter family.</text>
</comment>
<dbReference type="Proteomes" id="UP000027997">
    <property type="component" value="Unassembled WGS sequence"/>
</dbReference>
<evidence type="ECO:0000259" key="7">
    <source>
        <dbReference type="Pfam" id="PF00892"/>
    </source>
</evidence>
<name>A0A081K5W3_9GAMM</name>
<feature type="transmembrane region" description="Helical" evidence="6">
    <location>
        <begin position="148"/>
        <end position="167"/>
    </location>
</feature>
<dbReference type="STRING" id="305900.GV64_01215"/>
<evidence type="ECO:0000256" key="3">
    <source>
        <dbReference type="ARBA" id="ARBA00022692"/>
    </source>
</evidence>
<keyword evidence="4 6" id="KW-1133">Transmembrane helix</keyword>
<accession>A0A081K5W3</accession>
<dbReference type="PANTHER" id="PTHR32322:SF2">
    <property type="entry name" value="EAMA DOMAIN-CONTAINING PROTEIN"/>
    <property type="match status" value="1"/>
</dbReference>
<comment type="subcellular location">
    <subcellularLocation>
        <location evidence="1">Membrane</location>
        <topology evidence="1">Multi-pass membrane protein</topology>
    </subcellularLocation>
</comment>
<dbReference type="GO" id="GO:0016020">
    <property type="term" value="C:membrane"/>
    <property type="evidence" value="ECO:0007669"/>
    <property type="project" value="UniProtKB-SubCell"/>
</dbReference>
<comment type="caution">
    <text evidence="8">The sequence shown here is derived from an EMBL/GenBank/DDBJ whole genome shotgun (WGS) entry which is preliminary data.</text>
</comment>
<dbReference type="InterPro" id="IPR037185">
    <property type="entry name" value="EmrE-like"/>
</dbReference>
<dbReference type="EMBL" id="JOJP01000001">
    <property type="protein sequence ID" value="KEI69539.1"/>
    <property type="molecule type" value="Genomic_DNA"/>
</dbReference>
<dbReference type="SUPFAM" id="SSF103481">
    <property type="entry name" value="Multidrug resistance efflux transporter EmrE"/>
    <property type="match status" value="2"/>
</dbReference>
<keyword evidence="9" id="KW-1185">Reference proteome</keyword>
<feature type="transmembrane region" description="Helical" evidence="6">
    <location>
        <begin position="32"/>
        <end position="51"/>
    </location>
</feature>
<evidence type="ECO:0000313" key="9">
    <source>
        <dbReference type="Proteomes" id="UP000027997"/>
    </source>
</evidence>
<feature type="transmembrane region" description="Helical" evidence="6">
    <location>
        <begin position="87"/>
        <end position="106"/>
    </location>
</feature>
<feature type="transmembrane region" description="Helical" evidence="6">
    <location>
        <begin position="212"/>
        <end position="232"/>
    </location>
</feature>
<feature type="domain" description="EamA" evidence="7">
    <location>
        <begin position="148"/>
        <end position="284"/>
    </location>
</feature>
<dbReference type="AlphaFoldDB" id="A0A081K5W3"/>
<sequence length="296" mass="32731">MQNILLFSLCSFVWGSTWYAITFQLGDVDPLWSISYRFLLAGLILMAVCFLQRAPVQFTVRQHLRIFLQGICFCGISYWLVYLSELYINSAQSALVCTSMLYLNVIIGRFWLGNPVRLPVVIGGVLGSLGIVMVFLPELASSLTTDLMKGIVMAFVGCIFFSIGSLICEINKKSGLPLLPVVMTAMMYSSIFTAVFALSLGKLPSFQWSKPYVFSLLYLALFGSILAMTSYVALIGRIGADRTAYVDIIYPIIALFIATMFEGYQWTTLSLLGVLVVLAGNYIALGVNFDKAHIAK</sequence>
<keyword evidence="5 6" id="KW-0472">Membrane</keyword>